<feature type="domain" description="HTH cro/C1-type" evidence="1">
    <location>
        <begin position="14"/>
        <end position="87"/>
    </location>
</feature>
<keyword evidence="3" id="KW-1185">Reference proteome</keyword>
<sequence length="268" mass="29591">MLPSPEHRRLLGAFLRTHRERLTPAEAGVHGGSARRRTPGLRREEVAHLCGLSPTWYTWLEQGRDVSVSPTALARIAEGLHLTPAERAYLFELARKRDPKADGGAAGERPPAPLLAALDAIAAPAYLLDRLWTARAWNAAAETLFSGWLGGAERNQLRYVFLDPSARAFICDWENRARRLLAEFRADTARRSDDADVSALVQELRGASPAFARMWDDHGVLDREGGVRSFSHPLEGLLVFEQVTLNPAGNRDYKLVMLLGPTAAEDAL</sequence>
<name>A0ABS4SCX5_9PROT</name>
<dbReference type="InterPro" id="IPR001387">
    <property type="entry name" value="Cro/C1-type_HTH"/>
</dbReference>
<dbReference type="CDD" id="cd00093">
    <property type="entry name" value="HTH_XRE"/>
    <property type="match status" value="1"/>
</dbReference>
<reference evidence="2 3" key="1">
    <citation type="submission" date="2021-03" db="EMBL/GenBank/DDBJ databases">
        <title>Genomic Encyclopedia of Type Strains, Phase III (KMG-III): the genomes of soil and plant-associated and newly described type strains.</title>
        <authorList>
            <person name="Whitman W."/>
        </authorList>
    </citation>
    <scope>NUCLEOTIDE SEQUENCE [LARGE SCALE GENOMIC DNA]</scope>
    <source>
        <strain evidence="2 3">IMMIB AFH-6</strain>
    </source>
</reference>
<evidence type="ECO:0000313" key="3">
    <source>
        <dbReference type="Proteomes" id="UP000781958"/>
    </source>
</evidence>
<dbReference type="Proteomes" id="UP000781958">
    <property type="component" value="Unassembled WGS sequence"/>
</dbReference>
<gene>
    <name evidence="2" type="ORF">J2851_000168</name>
</gene>
<dbReference type="Gene3D" id="1.10.260.40">
    <property type="entry name" value="lambda repressor-like DNA-binding domains"/>
    <property type="match status" value="1"/>
</dbReference>
<dbReference type="InterPro" id="IPR041413">
    <property type="entry name" value="MLTR_LBD"/>
</dbReference>
<dbReference type="EMBL" id="JAGINP010000001">
    <property type="protein sequence ID" value="MBP2290431.1"/>
    <property type="molecule type" value="Genomic_DNA"/>
</dbReference>
<protein>
    <submittedName>
        <fullName evidence="2">Transcriptional regulator with XRE-family HTH domain</fullName>
    </submittedName>
</protein>
<dbReference type="Gene3D" id="3.30.450.180">
    <property type="match status" value="1"/>
</dbReference>
<dbReference type="InterPro" id="IPR010982">
    <property type="entry name" value="Lambda_DNA-bd_dom_sf"/>
</dbReference>
<dbReference type="PANTHER" id="PTHR35010">
    <property type="entry name" value="BLL4672 PROTEIN-RELATED"/>
    <property type="match status" value="1"/>
</dbReference>
<dbReference type="Pfam" id="PF17765">
    <property type="entry name" value="MLTR_LBD"/>
    <property type="match status" value="1"/>
</dbReference>
<organism evidence="2 3">
    <name type="scientific">Azospirillum rugosum</name>
    <dbReference type="NCBI Taxonomy" id="416170"/>
    <lineage>
        <taxon>Bacteria</taxon>
        <taxon>Pseudomonadati</taxon>
        <taxon>Pseudomonadota</taxon>
        <taxon>Alphaproteobacteria</taxon>
        <taxon>Rhodospirillales</taxon>
        <taxon>Azospirillaceae</taxon>
        <taxon>Azospirillum</taxon>
    </lineage>
</organism>
<dbReference type="RefSeq" id="WP_209762446.1">
    <property type="nucleotide sequence ID" value="NZ_JAGINP010000001.1"/>
</dbReference>
<dbReference type="SMART" id="SM00530">
    <property type="entry name" value="HTH_XRE"/>
    <property type="match status" value="1"/>
</dbReference>
<dbReference type="PANTHER" id="PTHR35010:SF2">
    <property type="entry name" value="BLL4672 PROTEIN"/>
    <property type="match status" value="1"/>
</dbReference>
<dbReference type="SUPFAM" id="SSF47413">
    <property type="entry name" value="lambda repressor-like DNA-binding domains"/>
    <property type="match status" value="1"/>
</dbReference>
<evidence type="ECO:0000313" key="2">
    <source>
        <dbReference type="EMBL" id="MBP2290431.1"/>
    </source>
</evidence>
<evidence type="ECO:0000259" key="1">
    <source>
        <dbReference type="SMART" id="SM00530"/>
    </source>
</evidence>
<dbReference type="Pfam" id="PF13560">
    <property type="entry name" value="HTH_31"/>
    <property type="match status" value="1"/>
</dbReference>
<accession>A0ABS4SCX5</accession>
<comment type="caution">
    <text evidence="2">The sequence shown here is derived from an EMBL/GenBank/DDBJ whole genome shotgun (WGS) entry which is preliminary data.</text>
</comment>
<proteinExistence type="predicted"/>